<dbReference type="WBParaSite" id="HNAJ_0000809901-mRNA-1">
    <property type="protein sequence ID" value="HNAJ_0000809901-mRNA-1"/>
    <property type="gene ID" value="HNAJ_0000809901"/>
</dbReference>
<comment type="similarity">
    <text evidence="1">Belongs to the FAM114 family.</text>
</comment>
<evidence type="ECO:0000313" key="3">
    <source>
        <dbReference type="EMBL" id="VDO03955.1"/>
    </source>
</evidence>
<evidence type="ECO:0000313" key="4">
    <source>
        <dbReference type="Proteomes" id="UP000278807"/>
    </source>
</evidence>
<name>A0A0R3TLH5_RODNA</name>
<accession>A0A0R3TLH5</accession>
<gene>
    <name evidence="3" type="ORF">HNAJ_LOCUS8095</name>
</gene>
<dbReference type="Proteomes" id="UP000278807">
    <property type="component" value="Unassembled WGS sequence"/>
</dbReference>
<dbReference type="OrthoDB" id="5597648at2759"/>
<keyword evidence="4" id="KW-1185">Reference proteome</keyword>
<protein>
    <submittedName>
        <fullName evidence="5">Conserved oligomeric Golgi complex subunit 6</fullName>
    </submittedName>
</protein>
<evidence type="ECO:0000313" key="5">
    <source>
        <dbReference type="WBParaSite" id="HNAJ_0000809901-mRNA-1"/>
    </source>
</evidence>
<dbReference type="AlphaFoldDB" id="A0A0R3TLH5"/>
<dbReference type="PANTHER" id="PTHR12842:SF6">
    <property type="entry name" value="FI01459P"/>
    <property type="match status" value="1"/>
</dbReference>
<evidence type="ECO:0000256" key="1">
    <source>
        <dbReference type="ARBA" id="ARBA00006903"/>
    </source>
</evidence>
<sequence length="353" mass="38672">MQLITGGVDVLEQIGRKTFTALKENDPGLVYTKRFLQPVDSSGSSGAKLSQMLRDVSDQQQQHTLDPASVVARRGDLAFQLESRLALVHMEALELLSSRASARLTTKLARLESSTQDDIDISSSLISEGGVLEHIWETLQMKKDDSEVLEQDSESAHPVVSLSDAVTGLEQIVPGNVLLKVSDELANRSKELEPDLPMKEIFYRSIEALAELTSAVLAYLHKLAECLILIGHQQQHRDQLNGGFLSIAEKVASLIASAKRQNEVLCSIYVKHLKEALANNGRKEEDGEGEDALVSGRRLVANLFLDTGMANGYLDDAATNHLVPVLQVACLDAFIHETSPTRETGRPTKSKLR</sequence>
<dbReference type="InterPro" id="IPR007998">
    <property type="entry name" value="DUF719"/>
</dbReference>
<dbReference type="EMBL" id="UZAE01012194">
    <property type="protein sequence ID" value="VDO03955.1"/>
    <property type="molecule type" value="Genomic_DNA"/>
</dbReference>
<organism evidence="5">
    <name type="scientific">Rodentolepis nana</name>
    <name type="common">Dwarf tapeworm</name>
    <name type="synonym">Hymenolepis nana</name>
    <dbReference type="NCBI Taxonomy" id="102285"/>
    <lineage>
        <taxon>Eukaryota</taxon>
        <taxon>Metazoa</taxon>
        <taxon>Spiralia</taxon>
        <taxon>Lophotrochozoa</taxon>
        <taxon>Platyhelminthes</taxon>
        <taxon>Cestoda</taxon>
        <taxon>Eucestoda</taxon>
        <taxon>Cyclophyllidea</taxon>
        <taxon>Hymenolepididae</taxon>
        <taxon>Rodentolepis</taxon>
    </lineage>
</organism>
<evidence type="ECO:0000256" key="2">
    <source>
        <dbReference type="ARBA" id="ARBA00022553"/>
    </source>
</evidence>
<dbReference type="Pfam" id="PF05334">
    <property type="entry name" value="DUF719"/>
    <property type="match status" value="1"/>
</dbReference>
<proteinExistence type="inferred from homology"/>
<dbReference type="PANTHER" id="PTHR12842">
    <property type="entry name" value="FI01459P"/>
    <property type="match status" value="1"/>
</dbReference>
<reference evidence="5" key="1">
    <citation type="submission" date="2017-02" db="UniProtKB">
        <authorList>
            <consortium name="WormBaseParasite"/>
        </authorList>
    </citation>
    <scope>IDENTIFICATION</scope>
</reference>
<reference evidence="3 4" key="2">
    <citation type="submission" date="2018-11" db="EMBL/GenBank/DDBJ databases">
        <authorList>
            <consortium name="Pathogen Informatics"/>
        </authorList>
    </citation>
    <scope>NUCLEOTIDE SEQUENCE [LARGE SCALE GENOMIC DNA]</scope>
</reference>
<keyword evidence="2" id="KW-0597">Phosphoprotein</keyword>